<evidence type="ECO:0000313" key="13">
    <source>
        <dbReference type="Proteomes" id="UP000305792"/>
    </source>
</evidence>
<evidence type="ECO:0000256" key="2">
    <source>
        <dbReference type="ARBA" id="ARBA00004902"/>
    </source>
</evidence>
<dbReference type="GO" id="GO:0008652">
    <property type="term" value="P:amino acid biosynthetic process"/>
    <property type="evidence" value="ECO:0007669"/>
    <property type="project" value="UniProtKB-KW"/>
</dbReference>
<sequence length="152" mass="16674">MSDDWKILILNGPNLNRLGLREPAIYGATTYAQLVALCERRGEERKAPVEVRQTNAEGEMIDWLHEAADRGWPVILNAAGWTHTSVAIGDACAQLSGLLIEVHISNIHKRETFRHHSYVSPHADGGIIVGMGVAGYLHAVDRIADEAQTDAE</sequence>
<dbReference type="EMBL" id="STGX01000003">
    <property type="protein sequence ID" value="THV30739.1"/>
    <property type="molecule type" value="Genomic_DNA"/>
</dbReference>
<dbReference type="NCBIfam" id="NF003805">
    <property type="entry name" value="PRK05395.1-2"/>
    <property type="match status" value="1"/>
</dbReference>
<dbReference type="PIRSF" id="PIRSF001399">
    <property type="entry name" value="DHquinase_II"/>
    <property type="match status" value="1"/>
</dbReference>
<feature type="binding site" evidence="8 10">
    <location>
        <begin position="104"/>
        <end position="105"/>
    </location>
    <ligand>
        <name>substrate</name>
    </ligand>
</feature>
<dbReference type="NCBIfam" id="NF003807">
    <property type="entry name" value="PRK05395.1-4"/>
    <property type="match status" value="1"/>
</dbReference>
<dbReference type="UniPathway" id="UPA00053">
    <property type="reaction ID" value="UER00086"/>
</dbReference>
<feature type="binding site" evidence="8 10">
    <location>
        <position position="83"/>
    </location>
    <ligand>
        <name>substrate</name>
    </ligand>
</feature>
<dbReference type="AlphaFoldDB" id="A0A4S8PQC0"/>
<evidence type="ECO:0000256" key="10">
    <source>
        <dbReference type="PIRSR" id="PIRSR001399-2"/>
    </source>
</evidence>
<comment type="similarity">
    <text evidence="3 8">Belongs to the type-II 3-dehydroquinase family.</text>
</comment>
<evidence type="ECO:0000313" key="12">
    <source>
        <dbReference type="EMBL" id="THV30739.1"/>
    </source>
</evidence>
<evidence type="ECO:0000256" key="5">
    <source>
        <dbReference type="ARBA" id="ARBA00012060"/>
    </source>
</evidence>
<keyword evidence="8" id="KW-0028">Amino-acid biosynthesis</keyword>
<feature type="binding site" evidence="8 10">
    <location>
        <position position="114"/>
    </location>
    <ligand>
        <name>substrate</name>
    </ligand>
</feature>
<feature type="active site" description="Proton acceptor" evidence="8 9">
    <location>
        <position position="26"/>
    </location>
</feature>
<evidence type="ECO:0000256" key="1">
    <source>
        <dbReference type="ARBA" id="ARBA00001864"/>
    </source>
</evidence>
<dbReference type="InterPro" id="IPR001874">
    <property type="entry name" value="DHquinase_II"/>
</dbReference>
<organism evidence="12 13">
    <name type="scientific">Glycomyces paridis</name>
    <dbReference type="NCBI Taxonomy" id="2126555"/>
    <lineage>
        <taxon>Bacteria</taxon>
        <taxon>Bacillati</taxon>
        <taxon>Actinomycetota</taxon>
        <taxon>Actinomycetes</taxon>
        <taxon>Glycomycetales</taxon>
        <taxon>Glycomycetaceae</taxon>
        <taxon>Glycomyces</taxon>
    </lineage>
</organism>
<comment type="pathway">
    <text evidence="2 8">Metabolic intermediate biosynthesis; chorismate biosynthesis; chorismate from D-erythrose 4-phosphate and phosphoenolpyruvate: step 3/7.</text>
</comment>
<comment type="caution">
    <text evidence="12">The sequence shown here is derived from an EMBL/GenBank/DDBJ whole genome shotgun (WGS) entry which is preliminary data.</text>
</comment>
<dbReference type="GO" id="GO:0019631">
    <property type="term" value="P:quinate catabolic process"/>
    <property type="evidence" value="ECO:0007669"/>
    <property type="project" value="TreeGrafter"/>
</dbReference>
<dbReference type="PANTHER" id="PTHR21272">
    <property type="entry name" value="CATABOLIC 3-DEHYDROQUINASE"/>
    <property type="match status" value="1"/>
</dbReference>
<proteinExistence type="inferred from homology"/>
<dbReference type="EC" id="4.2.1.10" evidence="5 8"/>
<dbReference type="Proteomes" id="UP000305792">
    <property type="component" value="Unassembled WGS sequence"/>
</dbReference>
<comment type="function">
    <text evidence="8">Catalyzes a trans-dehydration via an enolate intermediate.</text>
</comment>
<dbReference type="NCBIfam" id="TIGR01088">
    <property type="entry name" value="aroQ"/>
    <property type="match status" value="1"/>
</dbReference>
<dbReference type="Pfam" id="PF01220">
    <property type="entry name" value="DHquinase_II"/>
    <property type="match status" value="1"/>
</dbReference>
<dbReference type="GO" id="GO:0003855">
    <property type="term" value="F:3-dehydroquinate dehydratase activity"/>
    <property type="evidence" value="ECO:0007669"/>
    <property type="project" value="UniProtKB-UniRule"/>
</dbReference>
<evidence type="ECO:0000256" key="7">
    <source>
        <dbReference type="ARBA" id="ARBA00023239"/>
    </source>
</evidence>
<dbReference type="InterPro" id="IPR036441">
    <property type="entry name" value="DHquinase_II_sf"/>
</dbReference>
<evidence type="ECO:0000256" key="11">
    <source>
        <dbReference type="PIRSR" id="PIRSR001399-3"/>
    </source>
</evidence>
<protein>
    <recommendedName>
        <fullName evidence="5 8">3-dehydroquinate dehydratase</fullName>
        <shortName evidence="8">3-dehydroquinase</shortName>
        <ecNumber evidence="5 8">4.2.1.10</ecNumber>
    </recommendedName>
    <alternativeName>
        <fullName evidence="8">Type II DHQase</fullName>
    </alternativeName>
</protein>
<evidence type="ECO:0000256" key="6">
    <source>
        <dbReference type="ARBA" id="ARBA00023141"/>
    </source>
</evidence>
<reference evidence="12 13" key="1">
    <citation type="journal article" date="2018" name="Int. J. Syst. Evol. Microbiol.">
        <title>Glycomyces paridis sp. nov., isolated from the medicinal plant Paris polyphylla.</title>
        <authorList>
            <person name="Fang X.M."/>
            <person name="Bai J.L."/>
            <person name="Su J."/>
            <person name="Zhao L.L."/>
            <person name="Liu H.Y."/>
            <person name="Ma B.P."/>
            <person name="Zhang Y.Q."/>
            <person name="Yu L.Y."/>
        </authorList>
    </citation>
    <scope>NUCLEOTIDE SEQUENCE [LARGE SCALE GENOMIC DNA]</scope>
    <source>
        <strain evidence="12 13">CPCC 204357</strain>
    </source>
</reference>
<feature type="binding site" evidence="8 10">
    <location>
        <position position="90"/>
    </location>
    <ligand>
        <name>substrate</name>
    </ligand>
</feature>
<feature type="active site" description="Proton donor" evidence="8 9">
    <location>
        <position position="103"/>
    </location>
</feature>
<dbReference type="PANTHER" id="PTHR21272:SF3">
    <property type="entry name" value="CATABOLIC 3-DEHYDROQUINASE"/>
    <property type="match status" value="1"/>
</dbReference>
<dbReference type="HAMAP" id="MF_00169">
    <property type="entry name" value="AroQ"/>
    <property type="match status" value="1"/>
</dbReference>
<dbReference type="OrthoDB" id="9790793at2"/>
<dbReference type="CDD" id="cd00466">
    <property type="entry name" value="DHQase_II"/>
    <property type="match status" value="1"/>
</dbReference>
<dbReference type="GO" id="GO:0009073">
    <property type="term" value="P:aromatic amino acid family biosynthetic process"/>
    <property type="evidence" value="ECO:0007669"/>
    <property type="project" value="UniProtKB-KW"/>
</dbReference>
<evidence type="ECO:0000256" key="4">
    <source>
        <dbReference type="ARBA" id="ARBA00011193"/>
    </source>
</evidence>
<keyword evidence="13" id="KW-1185">Reference proteome</keyword>
<dbReference type="InterPro" id="IPR018509">
    <property type="entry name" value="DHquinase_II_CS"/>
</dbReference>
<evidence type="ECO:0000256" key="8">
    <source>
        <dbReference type="HAMAP-Rule" id="MF_00169"/>
    </source>
</evidence>
<feature type="binding site" evidence="8 10">
    <location>
        <position position="77"/>
    </location>
    <ligand>
        <name>substrate</name>
    </ligand>
</feature>
<dbReference type="NCBIfam" id="NF003806">
    <property type="entry name" value="PRK05395.1-3"/>
    <property type="match status" value="1"/>
</dbReference>
<keyword evidence="6 8" id="KW-0057">Aromatic amino acid biosynthesis</keyword>
<gene>
    <name evidence="8 12" type="primary">aroQ</name>
    <name evidence="12" type="ORF">E9998_04980</name>
</gene>
<dbReference type="GO" id="GO:0009423">
    <property type="term" value="P:chorismate biosynthetic process"/>
    <property type="evidence" value="ECO:0007669"/>
    <property type="project" value="UniProtKB-UniRule"/>
</dbReference>
<comment type="subunit">
    <text evidence="4 8">Homododecamer.</text>
</comment>
<evidence type="ECO:0000256" key="9">
    <source>
        <dbReference type="PIRSR" id="PIRSR001399-1"/>
    </source>
</evidence>
<dbReference type="PROSITE" id="PS01029">
    <property type="entry name" value="DEHYDROQUINASE_II"/>
    <property type="match status" value="1"/>
</dbReference>
<dbReference type="SUPFAM" id="SSF52304">
    <property type="entry name" value="Type II 3-dehydroquinate dehydratase"/>
    <property type="match status" value="1"/>
</dbReference>
<name>A0A4S8PQC0_9ACTN</name>
<dbReference type="Gene3D" id="3.40.50.9100">
    <property type="entry name" value="Dehydroquinase, class II"/>
    <property type="match status" value="1"/>
</dbReference>
<comment type="catalytic activity">
    <reaction evidence="1 8">
        <text>3-dehydroquinate = 3-dehydroshikimate + H2O</text>
        <dbReference type="Rhea" id="RHEA:21096"/>
        <dbReference type="ChEBI" id="CHEBI:15377"/>
        <dbReference type="ChEBI" id="CHEBI:16630"/>
        <dbReference type="ChEBI" id="CHEBI:32364"/>
        <dbReference type="EC" id="4.2.1.10"/>
    </reaction>
</comment>
<keyword evidence="7 8" id="KW-0456">Lyase</keyword>
<evidence type="ECO:0000256" key="3">
    <source>
        <dbReference type="ARBA" id="ARBA00011037"/>
    </source>
</evidence>
<dbReference type="RefSeq" id="WP_136528603.1">
    <property type="nucleotide sequence ID" value="NZ_STGX01000003.1"/>
</dbReference>
<feature type="site" description="Transition state stabilizer" evidence="8 11">
    <location>
        <position position="21"/>
    </location>
</feature>
<accession>A0A4S8PQC0</accession>